<protein>
    <recommendedName>
        <fullName evidence="3">Ribosomal protein L32</fullName>
    </recommendedName>
</protein>
<dbReference type="AlphaFoldDB" id="A0AAV4WD53"/>
<organism evidence="1 2">
    <name type="scientific">Caerostris extrusa</name>
    <name type="common">Bark spider</name>
    <name type="synonym">Caerostris bankana</name>
    <dbReference type="NCBI Taxonomy" id="172846"/>
    <lineage>
        <taxon>Eukaryota</taxon>
        <taxon>Metazoa</taxon>
        <taxon>Ecdysozoa</taxon>
        <taxon>Arthropoda</taxon>
        <taxon>Chelicerata</taxon>
        <taxon>Arachnida</taxon>
        <taxon>Araneae</taxon>
        <taxon>Araneomorphae</taxon>
        <taxon>Entelegynae</taxon>
        <taxon>Araneoidea</taxon>
        <taxon>Araneidae</taxon>
        <taxon>Caerostris</taxon>
    </lineage>
</organism>
<evidence type="ECO:0008006" key="3">
    <source>
        <dbReference type="Google" id="ProtNLM"/>
    </source>
</evidence>
<name>A0AAV4WD53_CAEEX</name>
<accession>A0AAV4WD53</accession>
<keyword evidence="2" id="KW-1185">Reference proteome</keyword>
<feature type="non-terminal residue" evidence="1">
    <location>
        <position position="30"/>
    </location>
</feature>
<proteinExistence type="predicted"/>
<sequence>MVLFCKPENGNINSNKNPYKSELFSVAVSR</sequence>
<comment type="caution">
    <text evidence="1">The sequence shown here is derived from an EMBL/GenBank/DDBJ whole genome shotgun (WGS) entry which is preliminary data.</text>
</comment>
<dbReference type="Proteomes" id="UP001054945">
    <property type="component" value="Unassembled WGS sequence"/>
</dbReference>
<evidence type="ECO:0000313" key="2">
    <source>
        <dbReference type="Proteomes" id="UP001054945"/>
    </source>
</evidence>
<gene>
    <name evidence="1" type="ORF">CEXT_766751</name>
</gene>
<dbReference type="EMBL" id="BPLR01016048">
    <property type="protein sequence ID" value="GIY80727.1"/>
    <property type="molecule type" value="Genomic_DNA"/>
</dbReference>
<evidence type="ECO:0000313" key="1">
    <source>
        <dbReference type="EMBL" id="GIY80727.1"/>
    </source>
</evidence>
<reference evidence="1 2" key="1">
    <citation type="submission" date="2021-06" db="EMBL/GenBank/DDBJ databases">
        <title>Caerostris extrusa draft genome.</title>
        <authorList>
            <person name="Kono N."/>
            <person name="Arakawa K."/>
        </authorList>
    </citation>
    <scope>NUCLEOTIDE SEQUENCE [LARGE SCALE GENOMIC DNA]</scope>
</reference>